<gene>
    <name evidence="1" type="ORF">HMPREF9623_01352</name>
</gene>
<comment type="caution">
    <text evidence="1">The sequence shown here is derived from an EMBL/GenBank/DDBJ whole genome shotgun (WGS) entry which is preliminary data.</text>
</comment>
<reference evidence="1 2" key="1">
    <citation type="submission" date="2011-10" db="EMBL/GenBank/DDBJ databases">
        <title>The Genome Sequence of Lachnospiraceae bacterium ACC2.</title>
        <authorList>
            <consortium name="The Broad Institute Genome Sequencing Platform"/>
            <person name="Earl A."/>
            <person name="Ward D."/>
            <person name="Feldgarden M."/>
            <person name="Gevers D."/>
            <person name="Sizova M."/>
            <person name="Hazen A."/>
            <person name="Epstein S."/>
            <person name="Young S.K."/>
            <person name="Zeng Q."/>
            <person name="Gargeya S."/>
            <person name="Fitzgerald M."/>
            <person name="Haas B."/>
            <person name="Abouelleil A."/>
            <person name="Alvarado L."/>
            <person name="Arachchi H.M."/>
            <person name="Berlin A."/>
            <person name="Brown A."/>
            <person name="Chapman S.B."/>
            <person name="Chen Z."/>
            <person name="Dunbar C."/>
            <person name="Freedman E."/>
            <person name="Gearin G."/>
            <person name="Goldberg J."/>
            <person name="Griggs A."/>
            <person name="Gujja S."/>
            <person name="Heiman D."/>
            <person name="Howarth C."/>
            <person name="Larson L."/>
            <person name="Lui A."/>
            <person name="MacDonald P.J.P."/>
            <person name="Montmayeur A."/>
            <person name="Murphy C."/>
            <person name="Neiman D."/>
            <person name="Pearson M."/>
            <person name="Priest M."/>
            <person name="Roberts A."/>
            <person name="Saif S."/>
            <person name="Shea T."/>
            <person name="Shenoy N."/>
            <person name="Sisk P."/>
            <person name="Stolte C."/>
            <person name="Sykes S."/>
            <person name="Wortman J."/>
            <person name="Nusbaum C."/>
            <person name="Birren B."/>
        </authorList>
    </citation>
    <scope>NUCLEOTIDE SEQUENCE [LARGE SCALE GENOMIC DNA]</scope>
    <source>
        <strain evidence="1 2">ACC2</strain>
    </source>
</reference>
<dbReference type="AlphaFoldDB" id="A0AA36Y4L8"/>
<dbReference type="EMBL" id="AGEL01000007">
    <property type="protein sequence ID" value="EHO16653.1"/>
    <property type="molecule type" value="Genomic_DNA"/>
</dbReference>
<accession>A0AA36Y4L8</accession>
<evidence type="ECO:0000313" key="2">
    <source>
        <dbReference type="Proteomes" id="UP000018466"/>
    </source>
</evidence>
<proteinExistence type="predicted"/>
<dbReference type="Proteomes" id="UP000018466">
    <property type="component" value="Unassembled WGS sequence"/>
</dbReference>
<name>A0AA36Y4L8_9FIRM</name>
<protein>
    <submittedName>
        <fullName evidence="1">Uncharacterized protein</fullName>
    </submittedName>
</protein>
<sequence>MSSLYVIHIFHIFTVYFDLSVNGSKIPILMFFLRHGELPAVLACDSFNDTYRR</sequence>
<organism evidence="1 2">
    <name type="scientific">Stomatobaculum longum</name>
    <dbReference type="NCBI Taxonomy" id="796942"/>
    <lineage>
        <taxon>Bacteria</taxon>
        <taxon>Bacillati</taxon>
        <taxon>Bacillota</taxon>
        <taxon>Clostridia</taxon>
        <taxon>Lachnospirales</taxon>
        <taxon>Lachnospiraceae</taxon>
        <taxon>Stomatobaculum</taxon>
    </lineage>
</organism>
<evidence type="ECO:0000313" key="1">
    <source>
        <dbReference type="EMBL" id="EHO16653.1"/>
    </source>
</evidence>
<keyword evidence="2" id="KW-1185">Reference proteome</keyword>